<evidence type="ECO:0000256" key="2">
    <source>
        <dbReference type="ARBA" id="ARBA00009323"/>
    </source>
</evidence>
<keyword evidence="4" id="KW-0749">Sporulation</keyword>
<sequence>MHRDQSPLQARSAPELVPPLFLDLDQMLDEFTRLPICAEFRFDPDMPAVITVEFLAERGPSFIWRIGRELLHRGLTSMSGCGDVRMWPALPREQPSPSSSWLLLESQEVEALFEVPIGPLAEWLDATYRITSAEAELADLNWDGFLMALLNSPGTPSE</sequence>
<keyword evidence="6" id="KW-0131">Cell cycle</keyword>
<protein>
    <recommendedName>
        <fullName evidence="9">SsgA family sporulation/cell division regulator</fullName>
    </recommendedName>
</protein>
<dbReference type="AlphaFoldDB" id="A0A917LCW6"/>
<dbReference type="GO" id="GO:0030435">
    <property type="term" value="P:sporulation resulting in formation of a cellular spore"/>
    <property type="evidence" value="ECO:0007669"/>
    <property type="project" value="UniProtKB-KW"/>
</dbReference>
<keyword evidence="5" id="KW-0717">Septation</keyword>
<dbReference type="GO" id="GO:0030428">
    <property type="term" value="C:cell septum"/>
    <property type="evidence" value="ECO:0007669"/>
    <property type="project" value="UniProtKB-SubCell"/>
</dbReference>
<dbReference type="RefSeq" id="WP_189316420.1">
    <property type="nucleotide sequence ID" value="NZ_BMQA01000058.1"/>
</dbReference>
<dbReference type="InterPro" id="IPR038658">
    <property type="entry name" value="SsgB_sf"/>
</dbReference>
<comment type="similarity">
    <text evidence="2">Belongs to the SsgA family.</text>
</comment>
<keyword evidence="8" id="KW-1185">Reference proteome</keyword>
<evidence type="ECO:0000256" key="6">
    <source>
        <dbReference type="ARBA" id="ARBA00023306"/>
    </source>
</evidence>
<evidence type="ECO:0000256" key="3">
    <source>
        <dbReference type="ARBA" id="ARBA00022618"/>
    </source>
</evidence>
<proteinExistence type="inferred from homology"/>
<evidence type="ECO:0000256" key="1">
    <source>
        <dbReference type="ARBA" id="ARBA00004431"/>
    </source>
</evidence>
<name>A0A917LCW6_9ACTN</name>
<gene>
    <name evidence="7" type="ORF">GCM10010121_081990</name>
</gene>
<evidence type="ECO:0000256" key="5">
    <source>
        <dbReference type="ARBA" id="ARBA00023210"/>
    </source>
</evidence>
<evidence type="ECO:0008006" key="9">
    <source>
        <dbReference type="Google" id="ProtNLM"/>
    </source>
</evidence>
<dbReference type="GO" id="GO:0000917">
    <property type="term" value="P:division septum assembly"/>
    <property type="evidence" value="ECO:0007669"/>
    <property type="project" value="UniProtKB-KW"/>
</dbReference>
<reference evidence="7" key="2">
    <citation type="submission" date="2020-09" db="EMBL/GenBank/DDBJ databases">
        <authorList>
            <person name="Sun Q."/>
            <person name="Ohkuma M."/>
        </authorList>
    </citation>
    <scope>NUCLEOTIDE SEQUENCE</scope>
    <source>
        <strain evidence="7">JCM 3086</strain>
    </source>
</reference>
<evidence type="ECO:0000256" key="4">
    <source>
        <dbReference type="ARBA" id="ARBA00022969"/>
    </source>
</evidence>
<comment type="subcellular location">
    <subcellularLocation>
        <location evidence="1">Cell septum</location>
    </subcellularLocation>
</comment>
<dbReference type="Proteomes" id="UP000657574">
    <property type="component" value="Unassembled WGS sequence"/>
</dbReference>
<comment type="caution">
    <text evidence="7">The sequence shown here is derived from an EMBL/GenBank/DDBJ whole genome shotgun (WGS) entry which is preliminary data.</text>
</comment>
<reference evidence="7" key="1">
    <citation type="journal article" date="2014" name="Int. J. Syst. Evol. Microbiol.">
        <title>Complete genome sequence of Corynebacterium casei LMG S-19264T (=DSM 44701T), isolated from a smear-ripened cheese.</title>
        <authorList>
            <consortium name="US DOE Joint Genome Institute (JGI-PGF)"/>
            <person name="Walter F."/>
            <person name="Albersmeier A."/>
            <person name="Kalinowski J."/>
            <person name="Ruckert C."/>
        </authorList>
    </citation>
    <scope>NUCLEOTIDE SEQUENCE</scope>
    <source>
        <strain evidence="7">JCM 3086</strain>
    </source>
</reference>
<evidence type="ECO:0000313" key="8">
    <source>
        <dbReference type="Proteomes" id="UP000657574"/>
    </source>
</evidence>
<dbReference type="InterPro" id="IPR006776">
    <property type="entry name" value="SsgB"/>
</dbReference>
<organism evidence="7 8">
    <name type="scientific">Streptomyces brasiliensis</name>
    <dbReference type="NCBI Taxonomy" id="1954"/>
    <lineage>
        <taxon>Bacteria</taxon>
        <taxon>Bacillati</taxon>
        <taxon>Actinomycetota</taxon>
        <taxon>Actinomycetes</taxon>
        <taxon>Kitasatosporales</taxon>
        <taxon>Streptomycetaceae</taxon>
        <taxon>Streptomyces</taxon>
    </lineage>
</organism>
<dbReference type="Gene3D" id="2.30.31.20">
    <property type="entry name" value="Sporulation-specific cell division protein SsgB"/>
    <property type="match status" value="1"/>
</dbReference>
<evidence type="ECO:0000313" key="7">
    <source>
        <dbReference type="EMBL" id="GGJ58909.1"/>
    </source>
</evidence>
<dbReference type="EMBL" id="BMQA01000058">
    <property type="protein sequence ID" value="GGJ58909.1"/>
    <property type="molecule type" value="Genomic_DNA"/>
</dbReference>
<accession>A0A917LCW6</accession>
<keyword evidence="3" id="KW-0132">Cell division</keyword>
<dbReference type="Pfam" id="PF04686">
    <property type="entry name" value="SsgA"/>
    <property type="match status" value="1"/>
</dbReference>